<evidence type="ECO:0000313" key="3">
    <source>
        <dbReference type="Proteomes" id="UP000429838"/>
    </source>
</evidence>
<proteinExistence type="predicted"/>
<organism evidence="1 4">
    <name type="scientific">Bacteroides fragilis</name>
    <dbReference type="NCBI Taxonomy" id="817"/>
    <lineage>
        <taxon>Bacteria</taxon>
        <taxon>Pseudomonadati</taxon>
        <taxon>Bacteroidota</taxon>
        <taxon>Bacteroidia</taxon>
        <taxon>Bacteroidales</taxon>
        <taxon>Bacteroidaceae</taxon>
        <taxon>Bacteroides</taxon>
    </lineage>
</organism>
<comment type="caution">
    <text evidence="1">The sequence shown here is derived from an EMBL/GenBank/DDBJ whole genome shotgun (WGS) entry which is preliminary data.</text>
</comment>
<dbReference type="EMBL" id="VWAQ01000007">
    <property type="protein sequence ID" value="KAA5207750.1"/>
    <property type="molecule type" value="Genomic_DNA"/>
</dbReference>
<dbReference type="Proteomes" id="UP000429838">
    <property type="component" value="Unassembled WGS sequence"/>
</dbReference>
<evidence type="ECO:0000313" key="4">
    <source>
        <dbReference type="Proteomes" id="UP000460666"/>
    </source>
</evidence>
<gene>
    <name evidence="2" type="ORF">F2Z25_09780</name>
    <name evidence="1" type="ORF">F2Z89_01040</name>
</gene>
<accession>A0A396EHC7</accession>
<dbReference type="Proteomes" id="UP000460666">
    <property type="component" value="Unassembled WGS sequence"/>
</dbReference>
<protein>
    <submittedName>
        <fullName evidence="1">Uncharacterized protein</fullName>
    </submittedName>
</protein>
<dbReference type="AlphaFoldDB" id="A0A396EHC7"/>
<evidence type="ECO:0000313" key="2">
    <source>
        <dbReference type="EMBL" id="KAA5207750.1"/>
    </source>
</evidence>
<sequence length="56" mass="6327">MAHYRDKSCTISLSKVLNCTLVYTETFLLSGINIVEWMQSTKNSKQLRASSDGTKK</sequence>
<dbReference type="EMBL" id="VWCJ01000001">
    <property type="protein sequence ID" value="KAA5001922.1"/>
    <property type="molecule type" value="Genomic_DNA"/>
</dbReference>
<reference evidence="3 4" key="1">
    <citation type="journal article" date="2019" name="Nat. Med.">
        <title>A library of human gut bacterial isolates paired with longitudinal multiomics data enables mechanistic microbiome research.</title>
        <authorList>
            <person name="Poyet M."/>
            <person name="Groussin M."/>
            <person name="Gibbons S.M."/>
            <person name="Avila-Pacheco J."/>
            <person name="Jiang X."/>
            <person name="Kearney S.M."/>
            <person name="Perrotta A.R."/>
            <person name="Berdy B."/>
            <person name="Zhao S."/>
            <person name="Lieberman T.D."/>
            <person name="Swanson P.K."/>
            <person name="Smith M."/>
            <person name="Roesemann S."/>
            <person name="Alexander J.E."/>
            <person name="Rich S.A."/>
            <person name="Livny J."/>
            <person name="Vlamakis H."/>
            <person name="Clish C."/>
            <person name="Bullock K."/>
            <person name="Deik A."/>
            <person name="Scott J."/>
            <person name="Pierce K.A."/>
            <person name="Xavier R.J."/>
            <person name="Alm E.J."/>
        </authorList>
    </citation>
    <scope>NUCLEOTIDE SEQUENCE [LARGE SCALE GENOMIC DNA]</scope>
    <source>
        <strain evidence="2 3">BIOML-A1</strain>
        <strain evidence="1 4">BIOML-A46</strain>
    </source>
</reference>
<evidence type="ECO:0000313" key="1">
    <source>
        <dbReference type="EMBL" id="KAA5001922.1"/>
    </source>
</evidence>
<name>A0A396EHC7_BACFG</name>